<dbReference type="Proteomes" id="UP001370490">
    <property type="component" value="Unassembled WGS sequence"/>
</dbReference>
<sequence>MEEGTSISLLKMPEHRIEKLMALTTNLMRAENDKVLGRNFLRHLRRTRLLVHVVDAAAQRDQEVEFIHIHDTH</sequence>
<comment type="caution">
    <text evidence="1">The sequence shown here is derived from an EMBL/GenBank/DDBJ whole genome shotgun (WGS) entry which is preliminary data.</text>
</comment>
<dbReference type="Gene3D" id="3.40.50.300">
    <property type="entry name" value="P-loop containing nucleotide triphosphate hydrolases"/>
    <property type="match status" value="1"/>
</dbReference>
<protein>
    <submittedName>
        <fullName evidence="1">Uncharacterized protein</fullName>
    </submittedName>
</protein>
<evidence type="ECO:0000313" key="1">
    <source>
        <dbReference type="EMBL" id="KAK6939413.1"/>
    </source>
</evidence>
<gene>
    <name evidence="1" type="ORF">RJ641_028944</name>
</gene>
<dbReference type="EMBL" id="JBAMMX010000005">
    <property type="protein sequence ID" value="KAK6939413.1"/>
    <property type="molecule type" value="Genomic_DNA"/>
</dbReference>
<organism evidence="1 2">
    <name type="scientific">Dillenia turbinata</name>
    <dbReference type="NCBI Taxonomy" id="194707"/>
    <lineage>
        <taxon>Eukaryota</taxon>
        <taxon>Viridiplantae</taxon>
        <taxon>Streptophyta</taxon>
        <taxon>Embryophyta</taxon>
        <taxon>Tracheophyta</taxon>
        <taxon>Spermatophyta</taxon>
        <taxon>Magnoliopsida</taxon>
        <taxon>eudicotyledons</taxon>
        <taxon>Gunneridae</taxon>
        <taxon>Pentapetalae</taxon>
        <taxon>Dilleniales</taxon>
        <taxon>Dilleniaceae</taxon>
        <taxon>Dillenia</taxon>
    </lineage>
</organism>
<dbReference type="AlphaFoldDB" id="A0AAN8VQP7"/>
<accession>A0AAN8VQP7</accession>
<reference evidence="1 2" key="1">
    <citation type="submission" date="2023-12" db="EMBL/GenBank/DDBJ databases">
        <title>A high-quality genome assembly for Dillenia turbinata (Dilleniales).</title>
        <authorList>
            <person name="Chanderbali A."/>
        </authorList>
    </citation>
    <scope>NUCLEOTIDE SEQUENCE [LARGE SCALE GENOMIC DNA]</scope>
    <source>
        <strain evidence="1">LSX21</strain>
        <tissue evidence="1">Leaf</tissue>
    </source>
</reference>
<evidence type="ECO:0000313" key="2">
    <source>
        <dbReference type="Proteomes" id="UP001370490"/>
    </source>
</evidence>
<dbReference type="InterPro" id="IPR027417">
    <property type="entry name" value="P-loop_NTPase"/>
</dbReference>
<proteinExistence type="predicted"/>
<keyword evidence="2" id="KW-1185">Reference proteome</keyword>
<name>A0AAN8VQP7_9MAGN</name>